<protein>
    <submittedName>
        <fullName evidence="2">Uncharacterized protein</fullName>
    </submittedName>
</protein>
<proteinExistence type="predicted"/>
<dbReference type="Proteomes" id="UP001172743">
    <property type="component" value="Unassembled WGS sequence"/>
</dbReference>
<organism evidence="2 3">
    <name type="scientific">Ureibacillus aquaedulcis</name>
    <dbReference type="NCBI Taxonomy" id="3058421"/>
    <lineage>
        <taxon>Bacteria</taxon>
        <taxon>Bacillati</taxon>
        <taxon>Bacillota</taxon>
        <taxon>Bacilli</taxon>
        <taxon>Bacillales</taxon>
        <taxon>Caryophanaceae</taxon>
        <taxon>Ureibacillus</taxon>
    </lineage>
</organism>
<evidence type="ECO:0000256" key="1">
    <source>
        <dbReference type="SAM" id="Coils"/>
    </source>
</evidence>
<sequence length="54" mass="6536">MDEQILELLQKMNTRLDRMEERFDKLEVLMSRNPNLLDETTEARDKEIEELKKG</sequence>
<accession>A0ABT8GQC9</accession>
<evidence type="ECO:0000313" key="2">
    <source>
        <dbReference type="EMBL" id="MDN4493592.1"/>
    </source>
</evidence>
<dbReference type="RefSeq" id="WP_301137935.1">
    <property type="nucleotide sequence ID" value="NZ_JAUHTQ010000005.1"/>
</dbReference>
<gene>
    <name evidence="2" type="ORF">QYB95_08600</name>
</gene>
<keyword evidence="1" id="KW-0175">Coiled coil</keyword>
<dbReference type="EMBL" id="JAUHTQ010000005">
    <property type="protein sequence ID" value="MDN4493592.1"/>
    <property type="molecule type" value="Genomic_DNA"/>
</dbReference>
<name>A0ABT8GQC9_9BACL</name>
<feature type="coiled-coil region" evidence="1">
    <location>
        <begin position="2"/>
        <end position="29"/>
    </location>
</feature>
<evidence type="ECO:0000313" key="3">
    <source>
        <dbReference type="Proteomes" id="UP001172743"/>
    </source>
</evidence>
<keyword evidence="3" id="KW-1185">Reference proteome</keyword>
<reference evidence="2" key="1">
    <citation type="submission" date="2023-07" db="EMBL/GenBank/DDBJ databases">
        <title>Ureibacillus sp. isolated from freshwater well.</title>
        <authorList>
            <person name="Kirdat K."/>
            <person name="Bhatt A."/>
            <person name="Teware R."/>
            <person name="Bhavsar Y."/>
            <person name="Yadav A."/>
        </authorList>
    </citation>
    <scope>NUCLEOTIDE SEQUENCE</scope>
    <source>
        <strain evidence="2">BA0131</strain>
    </source>
</reference>
<comment type="caution">
    <text evidence="2">The sequence shown here is derived from an EMBL/GenBank/DDBJ whole genome shotgun (WGS) entry which is preliminary data.</text>
</comment>